<dbReference type="GO" id="GO:0016757">
    <property type="term" value="F:glycosyltransferase activity"/>
    <property type="evidence" value="ECO:0007669"/>
    <property type="project" value="UniProtKB-KW"/>
</dbReference>
<dbReference type="Pfam" id="PF04577">
    <property type="entry name" value="Glyco_transf_61"/>
    <property type="match status" value="1"/>
</dbReference>
<evidence type="ECO:0000256" key="3">
    <source>
        <dbReference type="ARBA" id="ARBA00023180"/>
    </source>
</evidence>
<organism evidence="5 6">
    <name type="scientific">Paracoccus halophilus</name>
    <dbReference type="NCBI Taxonomy" id="376733"/>
    <lineage>
        <taxon>Bacteria</taxon>
        <taxon>Pseudomonadati</taxon>
        <taxon>Pseudomonadota</taxon>
        <taxon>Alphaproteobacteria</taxon>
        <taxon>Rhodobacterales</taxon>
        <taxon>Paracoccaceae</taxon>
        <taxon>Paracoccus</taxon>
    </lineage>
</organism>
<evidence type="ECO:0000259" key="4">
    <source>
        <dbReference type="Pfam" id="PF04577"/>
    </source>
</evidence>
<keyword evidence="1" id="KW-0328">Glycosyltransferase</keyword>
<name>A0A1I0TYU3_9RHOB</name>
<feature type="domain" description="Glycosyltransferase 61 catalytic" evidence="4">
    <location>
        <begin position="161"/>
        <end position="373"/>
    </location>
</feature>
<protein>
    <recommendedName>
        <fullName evidence="4">Glycosyltransferase 61 catalytic domain-containing protein</fullName>
    </recommendedName>
</protein>
<evidence type="ECO:0000313" key="6">
    <source>
        <dbReference type="Proteomes" id="UP000182312"/>
    </source>
</evidence>
<dbReference type="PANTHER" id="PTHR20961">
    <property type="entry name" value="GLYCOSYLTRANSFERASE"/>
    <property type="match status" value="1"/>
</dbReference>
<dbReference type="RefSeq" id="WP_036741800.1">
    <property type="nucleotide sequence ID" value="NZ_FOJO01000016.1"/>
</dbReference>
<evidence type="ECO:0000256" key="2">
    <source>
        <dbReference type="ARBA" id="ARBA00022679"/>
    </source>
</evidence>
<accession>A0A1I0TYU3</accession>
<dbReference type="PANTHER" id="PTHR20961:SF150">
    <property type="entry name" value="GLYCOSYLTRANSFERASE FAMILY 61 PROTEIN"/>
    <property type="match status" value="1"/>
</dbReference>
<dbReference type="Proteomes" id="UP000182312">
    <property type="component" value="Unassembled WGS sequence"/>
</dbReference>
<reference evidence="5 6" key="1">
    <citation type="submission" date="2016-10" db="EMBL/GenBank/DDBJ databases">
        <authorList>
            <person name="de Groot N.N."/>
        </authorList>
    </citation>
    <scope>NUCLEOTIDE SEQUENCE [LARGE SCALE GENOMIC DNA]</scope>
    <source>
        <strain evidence="5 6">CGMCC 1.6117</strain>
    </source>
</reference>
<dbReference type="AlphaFoldDB" id="A0A1I0TYU3"/>
<proteinExistence type="predicted"/>
<dbReference type="InterPro" id="IPR049625">
    <property type="entry name" value="Glyco_transf_61_cat"/>
</dbReference>
<keyword evidence="2" id="KW-0808">Transferase</keyword>
<keyword evidence="3" id="KW-0325">Glycoprotein</keyword>
<dbReference type="InterPro" id="IPR007657">
    <property type="entry name" value="Glycosyltransferase_61"/>
</dbReference>
<evidence type="ECO:0000256" key="1">
    <source>
        <dbReference type="ARBA" id="ARBA00022676"/>
    </source>
</evidence>
<sequence>MKLNFTRAPMDMFHMLGIHPGVHYVPPRPGWVMRPAERARIRGFAASENNAMRAMQQESIENLEDRLMDDVMEINTAPVVLEDARFVKDGILIAGRALLNGASGDRLRRKYDLRNPGQKKQDRLADAFRRAKRQGEKQLPVWKDPCDRFDIAIDVKNGFNYYHFTQESLGSLAHFATDDSGRPINLHFPPGDVRSFVMNFVTTIFPQLADRVRILSRTKRYDHVRSVFSHRHYLYQVADERIPRAAAVSGEGRWQRLRHEIISRRKVMLSSYDSNLRLLREHALRHVSQSLVSSMPRLVWMGRDESGDARARGISGHQALLEELTARGFETVVFEHLTPAEQIAAMQAADIVIAPHGAGLVNMVYARPDTLVIEIGSRQSQLHRWGVFHSAAHVSRCRYDAVFADSMGDTDPERVPPISQGLLGVQLGPRAIGQILQILDQAMEPAVLQAAHSAA</sequence>
<gene>
    <name evidence="5" type="ORF">SAMN04487972_11632</name>
</gene>
<dbReference type="EMBL" id="FOJO01000016">
    <property type="protein sequence ID" value="SFA56928.1"/>
    <property type="molecule type" value="Genomic_DNA"/>
</dbReference>
<evidence type="ECO:0000313" key="5">
    <source>
        <dbReference type="EMBL" id="SFA56928.1"/>
    </source>
</evidence>